<evidence type="ECO:0000256" key="1">
    <source>
        <dbReference type="SAM" id="MobiDB-lite"/>
    </source>
</evidence>
<feature type="compositionally biased region" description="Low complexity" evidence="1">
    <location>
        <begin position="99"/>
        <end position="117"/>
    </location>
</feature>
<feature type="region of interest" description="Disordered" evidence="1">
    <location>
        <begin position="1073"/>
        <end position="1139"/>
    </location>
</feature>
<gene>
    <name evidence="2" type="ORF">RUM44_002765</name>
</gene>
<sequence length="1257" mass="143532">MVSPSKIFKTSNNGFNFGIVSSKKDGLRINGASKIRGPSTSQLTHSQLLSNTRFYLDIRNRFQLDKVENILKSYGAKIEIFFRKDIKVIVTDKPEWMGSVHSPTSSVSPLTTPSPSTNQDQRFAVPKSRASAMLEKVSQQPASSYSSPLELAQKWRIPVLSVRSLWKWIAKVEEAYLAKLNEKKRDKLLESKFVVCAREEAPFIKIESAVSRNIPEFLELETWPSLNLDGRLGQCPFRCPSPPSPTLLDNQPQEVENKLFDVKDKVAVELIQYDTDFRIKDSIKIGECEDGESENIVVSEGQVHNISLDGVQCNGLTTTHRNSKLLSPSGSDVLPLPTSRRSTRRASASWCGSTRELSQLSPTDSEIENIRRSDSSFEAHDPSLDSPGITLRPKGQLWLPIALIGTTAEENGNCIRKRYEYSIRHSENAKLSSDVLDSFDINSTDETDGMQKINQKENESIVGSNCSLSDCQIGKDISDKQDSSCAATRKAKVKNEETNGRSRESSMESNKSEENRPKSRVECKKRSLSVCDRTSPTVKRTRTMSTNSIHSVSRKKKLSPEEKLLQDNKEYFKMEVLNSKLRSTGSLLGVTQSKELEVNEIIRPTEKVEQTVIKKATRNVGRRRKQRRAMKPKPENVDFATNKTSNVKINGIIKKKRQSTLMKLCNEAECFMFGESCRQIGNIDIDKEGAKSHSKYEVPQRKRHFFTSSRANASADSNFGDLRKTRRKRRSQAEAFIHDNIDYYKFETPGSRLRYQGTLIDVKSEDKDFVYTLKNKKKEINKKNDILDKLNVSIEVKEERPDWQEKKRNPVKPSDVIEKILFSFESIPVTEPWYEVYKRQDEGLENYYPLFSNPSDKPFLLPYELPKPMYCKAPTVSEYYKRRRKKLLHLFNHPRKSPRCHASTLAILSSLKKRKRRSGTNISMTQLFPESPPHNLSGSEEKTGNCHSEREESEDILDFLYDDEADSNEILLEPFSFSETRATRKNSDSSRSTKSEEDDVKQLRASNRSKKSTKSDGLIYESEEKPNEENSEYFTWHKINPDDHFNEMIIETKKKSGLSINVATILETYRNCRSMEDPEGSPVTKSMGSRTPGSSEKNGRRKKKKARKINKTGWDNRKSRRRTGTRTGEVKDSECSTVKKKRIKTKVKTRGDGISTRNIIRPKSQVKRGEGVGSLRMDDRPVLRSHLDVPGSVASRKLNNHDKDSGNVLRVKRTSDASVNVRLKCTKGRYTCLQKRRLMLNKKKKRVRDYAWTTKKR</sequence>
<feature type="region of interest" description="Disordered" evidence="1">
    <location>
        <begin position="97"/>
        <end position="121"/>
    </location>
</feature>
<feature type="region of interest" description="Disordered" evidence="1">
    <location>
        <begin position="916"/>
        <end position="949"/>
    </location>
</feature>
<evidence type="ECO:0000313" key="2">
    <source>
        <dbReference type="EMBL" id="KAK6618313.1"/>
    </source>
</evidence>
<feature type="compositionally biased region" description="Basic and acidic residues" evidence="1">
    <location>
        <begin position="493"/>
        <end position="525"/>
    </location>
</feature>
<dbReference type="EMBL" id="JAWJWF010000050">
    <property type="protein sequence ID" value="KAK6618313.1"/>
    <property type="molecule type" value="Genomic_DNA"/>
</dbReference>
<dbReference type="PANTHER" id="PTHR15375">
    <property type="entry name" value="ACTIVATOR OF S-PHASE KINASE-RELATED"/>
    <property type="match status" value="1"/>
</dbReference>
<organism evidence="2 3">
    <name type="scientific">Polyplax serrata</name>
    <name type="common">Common mouse louse</name>
    <dbReference type="NCBI Taxonomy" id="468196"/>
    <lineage>
        <taxon>Eukaryota</taxon>
        <taxon>Metazoa</taxon>
        <taxon>Ecdysozoa</taxon>
        <taxon>Arthropoda</taxon>
        <taxon>Hexapoda</taxon>
        <taxon>Insecta</taxon>
        <taxon>Pterygota</taxon>
        <taxon>Neoptera</taxon>
        <taxon>Paraneoptera</taxon>
        <taxon>Psocodea</taxon>
        <taxon>Troctomorpha</taxon>
        <taxon>Phthiraptera</taxon>
        <taxon>Anoplura</taxon>
        <taxon>Polyplacidae</taxon>
        <taxon>Polyplax</taxon>
    </lineage>
</organism>
<dbReference type="Proteomes" id="UP001359485">
    <property type="component" value="Unassembled WGS sequence"/>
</dbReference>
<name>A0ABR1AFT8_POLSC</name>
<feature type="compositionally biased region" description="Basic residues" evidence="1">
    <location>
        <begin position="1099"/>
        <end position="1110"/>
    </location>
</feature>
<comment type="caution">
    <text evidence="2">The sequence shown here is derived from an EMBL/GenBank/DDBJ whole genome shotgun (WGS) entry which is preliminary data.</text>
</comment>
<protein>
    <submittedName>
        <fullName evidence="2">Uncharacterized protein</fullName>
    </submittedName>
</protein>
<feature type="compositionally biased region" description="Basic and acidic residues" evidence="1">
    <location>
        <begin position="939"/>
        <end position="949"/>
    </location>
</feature>
<feature type="compositionally biased region" description="Polar residues" evidence="1">
    <location>
        <begin position="532"/>
        <end position="551"/>
    </location>
</feature>
<feature type="region of interest" description="Disordered" evidence="1">
    <location>
        <begin position="482"/>
        <end position="555"/>
    </location>
</feature>
<feature type="region of interest" description="Disordered" evidence="1">
    <location>
        <begin position="320"/>
        <end position="339"/>
    </location>
</feature>
<feature type="region of interest" description="Disordered" evidence="1">
    <location>
        <begin position="981"/>
        <end position="1033"/>
    </location>
</feature>
<feature type="compositionally biased region" description="Polar residues" evidence="1">
    <location>
        <begin position="320"/>
        <end position="330"/>
    </location>
</feature>
<keyword evidence="3" id="KW-1185">Reference proteome</keyword>
<feature type="compositionally biased region" description="Polar residues" evidence="1">
    <location>
        <begin position="1083"/>
        <end position="1096"/>
    </location>
</feature>
<proteinExistence type="predicted"/>
<dbReference type="PANTHER" id="PTHR15375:SF26">
    <property type="entry name" value="PROTEIN CHIFFON"/>
    <property type="match status" value="1"/>
</dbReference>
<feature type="compositionally biased region" description="Polar residues" evidence="1">
    <location>
        <begin position="919"/>
        <end position="938"/>
    </location>
</feature>
<feature type="compositionally biased region" description="Basic and acidic residues" evidence="1">
    <location>
        <begin position="981"/>
        <end position="995"/>
    </location>
</feature>
<reference evidence="2 3" key="1">
    <citation type="submission" date="2023-09" db="EMBL/GenBank/DDBJ databases">
        <title>Genomes of two closely related lineages of the louse Polyplax serrata with different host specificities.</title>
        <authorList>
            <person name="Martinu J."/>
            <person name="Tarabai H."/>
            <person name="Stefka J."/>
            <person name="Hypsa V."/>
        </authorList>
    </citation>
    <scope>NUCLEOTIDE SEQUENCE [LARGE SCALE GENOMIC DNA]</scope>
    <source>
        <strain evidence="2">98ZLc_SE</strain>
    </source>
</reference>
<evidence type="ECO:0000313" key="3">
    <source>
        <dbReference type="Proteomes" id="UP001359485"/>
    </source>
</evidence>
<dbReference type="InterPro" id="IPR051590">
    <property type="entry name" value="Replication_Regulatory_Kinase"/>
</dbReference>
<accession>A0ABR1AFT8</accession>